<keyword evidence="2" id="KW-0012">Acyltransferase</keyword>
<dbReference type="PANTHER" id="PTHR43877">
    <property type="entry name" value="AMINOALKYLPHOSPHONATE N-ACETYLTRANSFERASE-RELATED-RELATED"/>
    <property type="match status" value="1"/>
</dbReference>
<reference evidence="5" key="1">
    <citation type="journal article" date="2019" name="Int. J. Syst. Evol. Microbiol.">
        <title>The Global Catalogue of Microorganisms (GCM) 10K type strain sequencing project: providing services to taxonomists for standard genome sequencing and annotation.</title>
        <authorList>
            <consortium name="The Broad Institute Genomics Platform"/>
            <consortium name="The Broad Institute Genome Sequencing Center for Infectious Disease"/>
            <person name="Wu L."/>
            <person name="Ma J."/>
        </authorList>
    </citation>
    <scope>NUCLEOTIDE SEQUENCE [LARGE SCALE GENOMIC DNA]</scope>
    <source>
        <strain evidence="5">KCTC 32998</strain>
    </source>
</reference>
<evidence type="ECO:0000259" key="3">
    <source>
        <dbReference type="PROSITE" id="PS51186"/>
    </source>
</evidence>
<dbReference type="PANTHER" id="PTHR43877:SF5">
    <property type="entry name" value="BLL8307 PROTEIN"/>
    <property type="match status" value="1"/>
</dbReference>
<keyword evidence="5" id="KW-1185">Reference proteome</keyword>
<dbReference type="EMBL" id="BMZI01000002">
    <property type="protein sequence ID" value="GHB14675.1"/>
    <property type="molecule type" value="Genomic_DNA"/>
</dbReference>
<dbReference type="InterPro" id="IPR016181">
    <property type="entry name" value="Acyl_CoA_acyltransferase"/>
</dbReference>
<sequence length="153" mass="17157">MRIIRDDLRGPEIAALLEAHLKDFEPHSPPESRHALDLEGLRHPDIHFYTAWEDGELLGCGAFKRLDATHAELKSMRTDSRHLRKGVARALLAHLIAEARAQGFNRLSLETGSVAHFAPARELYTAFGFHDCEPFANYVKDPNSVFMTLGLDA</sequence>
<dbReference type="Gene3D" id="3.40.630.30">
    <property type="match status" value="1"/>
</dbReference>
<dbReference type="CDD" id="cd04301">
    <property type="entry name" value="NAT_SF"/>
    <property type="match status" value="1"/>
</dbReference>
<name>A0ABQ3DU18_9GAMM</name>
<evidence type="ECO:0000313" key="5">
    <source>
        <dbReference type="Proteomes" id="UP000646745"/>
    </source>
</evidence>
<dbReference type="InterPro" id="IPR000182">
    <property type="entry name" value="GNAT_dom"/>
</dbReference>
<protein>
    <submittedName>
        <fullName evidence="4">N-acetyltransferase</fullName>
    </submittedName>
</protein>
<dbReference type="Proteomes" id="UP000646745">
    <property type="component" value="Unassembled WGS sequence"/>
</dbReference>
<keyword evidence="1" id="KW-0808">Transferase</keyword>
<gene>
    <name evidence="4" type="primary">ysnE</name>
    <name evidence="4" type="ORF">GCM10009038_11380</name>
</gene>
<dbReference type="InterPro" id="IPR050832">
    <property type="entry name" value="Bact_Acetyltransf"/>
</dbReference>
<feature type="domain" description="N-acetyltransferase" evidence="3">
    <location>
        <begin position="2"/>
        <end position="152"/>
    </location>
</feature>
<organism evidence="4 5">
    <name type="scientific">Salinicola rhizosphaerae</name>
    <dbReference type="NCBI Taxonomy" id="1443141"/>
    <lineage>
        <taxon>Bacteria</taxon>
        <taxon>Pseudomonadati</taxon>
        <taxon>Pseudomonadota</taxon>
        <taxon>Gammaproteobacteria</taxon>
        <taxon>Oceanospirillales</taxon>
        <taxon>Halomonadaceae</taxon>
        <taxon>Salinicola</taxon>
    </lineage>
</organism>
<accession>A0ABQ3DU18</accession>
<evidence type="ECO:0000256" key="1">
    <source>
        <dbReference type="ARBA" id="ARBA00022679"/>
    </source>
</evidence>
<evidence type="ECO:0000256" key="2">
    <source>
        <dbReference type="ARBA" id="ARBA00023315"/>
    </source>
</evidence>
<proteinExistence type="predicted"/>
<comment type="caution">
    <text evidence="4">The sequence shown here is derived from an EMBL/GenBank/DDBJ whole genome shotgun (WGS) entry which is preliminary data.</text>
</comment>
<evidence type="ECO:0000313" key="4">
    <source>
        <dbReference type="EMBL" id="GHB14675.1"/>
    </source>
</evidence>
<dbReference type="Pfam" id="PF00583">
    <property type="entry name" value="Acetyltransf_1"/>
    <property type="match status" value="1"/>
</dbReference>
<dbReference type="SUPFAM" id="SSF55729">
    <property type="entry name" value="Acyl-CoA N-acyltransferases (Nat)"/>
    <property type="match status" value="1"/>
</dbReference>
<dbReference type="PROSITE" id="PS51186">
    <property type="entry name" value="GNAT"/>
    <property type="match status" value="1"/>
</dbReference>
<dbReference type="RefSeq" id="WP_189443665.1">
    <property type="nucleotide sequence ID" value="NZ_BMZI01000002.1"/>
</dbReference>